<organism evidence="20 21">
    <name type="scientific">Endozoicomonas lisbonensis</name>
    <dbReference type="NCBI Taxonomy" id="3120522"/>
    <lineage>
        <taxon>Bacteria</taxon>
        <taxon>Pseudomonadati</taxon>
        <taxon>Pseudomonadota</taxon>
        <taxon>Gammaproteobacteria</taxon>
        <taxon>Oceanospirillales</taxon>
        <taxon>Endozoicomonadaceae</taxon>
        <taxon>Endozoicomonas</taxon>
    </lineage>
</organism>
<accession>A0ABV2SP92</accession>
<gene>
    <name evidence="20" type="ORF">V5J35_004283</name>
</gene>
<name>A0ABV2SP92_9GAMM</name>
<evidence type="ECO:0000313" key="20">
    <source>
        <dbReference type="EMBL" id="MET4759091.1"/>
    </source>
</evidence>
<keyword evidence="13 19" id="KW-1133">Transmembrane helix</keyword>
<keyword evidence="8" id="KW-1003">Cell membrane</keyword>
<dbReference type="RefSeq" id="WP_354009114.1">
    <property type="nucleotide sequence ID" value="NZ_JBEWTA010000001.1"/>
</dbReference>
<keyword evidence="10 18" id="KW-0808">Transferase</keyword>
<keyword evidence="14" id="KW-0443">Lipid metabolism</keyword>
<evidence type="ECO:0000256" key="2">
    <source>
        <dbReference type="ARBA" id="ARBA00004651"/>
    </source>
</evidence>
<evidence type="ECO:0000256" key="7">
    <source>
        <dbReference type="ARBA" id="ARBA00019373"/>
    </source>
</evidence>
<keyword evidence="17" id="KW-1208">Phospholipid metabolism</keyword>
<dbReference type="EC" id="2.7.7.41" evidence="6 18"/>
<keyword evidence="9" id="KW-0444">Lipid biosynthesis</keyword>
<keyword evidence="21" id="KW-1185">Reference proteome</keyword>
<protein>
    <recommendedName>
        <fullName evidence="7 18">Phosphatidate cytidylyltransferase</fullName>
        <ecNumber evidence="6 18">2.7.7.41</ecNumber>
    </recommendedName>
</protein>
<feature type="transmembrane region" description="Helical" evidence="19">
    <location>
        <begin position="135"/>
        <end position="154"/>
    </location>
</feature>
<comment type="catalytic activity">
    <reaction evidence="1 18">
        <text>a 1,2-diacyl-sn-glycero-3-phosphate + CTP + H(+) = a CDP-1,2-diacyl-sn-glycerol + diphosphate</text>
        <dbReference type="Rhea" id="RHEA:16229"/>
        <dbReference type="ChEBI" id="CHEBI:15378"/>
        <dbReference type="ChEBI" id="CHEBI:33019"/>
        <dbReference type="ChEBI" id="CHEBI:37563"/>
        <dbReference type="ChEBI" id="CHEBI:58332"/>
        <dbReference type="ChEBI" id="CHEBI:58608"/>
        <dbReference type="EC" id="2.7.7.41"/>
    </reaction>
</comment>
<dbReference type="PANTHER" id="PTHR46382:SF1">
    <property type="entry name" value="PHOSPHATIDATE CYTIDYLYLTRANSFERASE"/>
    <property type="match status" value="1"/>
</dbReference>
<dbReference type="Proteomes" id="UP001549366">
    <property type="component" value="Unassembled WGS sequence"/>
</dbReference>
<comment type="pathway">
    <text evidence="4">Lipid metabolism.</text>
</comment>
<evidence type="ECO:0000256" key="5">
    <source>
        <dbReference type="ARBA" id="ARBA00010185"/>
    </source>
</evidence>
<evidence type="ECO:0000256" key="15">
    <source>
        <dbReference type="ARBA" id="ARBA00023136"/>
    </source>
</evidence>
<evidence type="ECO:0000256" key="8">
    <source>
        <dbReference type="ARBA" id="ARBA00022475"/>
    </source>
</evidence>
<evidence type="ECO:0000256" key="9">
    <source>
        <dbReference type="ARBA" id="ARBA00022516"/>
    </source>
</evidence>
<proteinExistence type="inferred from homology"/>
<evidence type="ECO:0000256" key="19">
    <source>
        <dbReference type="SAM" id="Phobius"/>
    </source>
</evidence>
<keyword evidence="12 18" id="KW-0548">Nucleotidyltransferase</keyword>
<evidence type="ECO:0000256" key="11">
    <source>
        <dbReference type="ARBA" id="ARBA00022692"/>
    </source>
</evidence>
<dbReference type="EMBL" id="JBEWTB010000002">
    <property type="protein sequence ID" value="MET4759091.1"/>
    <property type="molecule type" value="Genomic_DNA"/>
</dbReference>
<evidence type="ECO:0000256" key="6">
    <source>
        <dbReference type="ARBA" id="ARBA00012487"/>
    </source>
</evidence>
<evidence type="ECO:0000256" key="17">
    <source>
        <dbReference type="ARBA" id="ARBA00023264"/>
    </source>
</evidence>
<comment type="similarity">
    <text evidence="5 18">Belongs to the CDS family.</text>
</comment>
<evidence type="ECO:0000256" key="16">
    <source>
        <dbReference type="ARBA" id="ARBA00023209"/>
    </source>
</evidence>
<feature type="transmembrane region" description="Helical" evidence="19">
    <location>
        <begin position="175"/>
        <end position="195"/>
    </location>
</feature>
<dbReference type="GO" id="GO:0004605">
    <property type="term" value="F:phosphatidate cytidylyltransferase activity"/>
    <property type="evidence" value="ECO:0007669"/>
    <property type="project" value="UniProtKB-EC"/>
</dbReference>
<feature type="transmembrane region" description="Helical" evidence="19">
    <location>
        <begin position="201"/>
        <end position="220"/>
    </location>
</feature>
<evidence type="ECO:0000256" key="10">
    <source>
        <dbReference type="ARBA" id="ARBA00022679"/>
    </source>
</evidence>
<keyword evidence="11 18" id="KW-0812">Transmembrane</keyword>
<evidence type="ECO:0000256" key="18">
    <source>
        <dbReference type="RuleBase" id="RU003938"/>
    </source>
</evidence>
<comment type="caution">
    <text evidence="20">The sequence shown here is derived from an EMBL/GenBank/DDBJ whole genome shotgun (WGS) entry which is preliminary data.</text>
</comment>
<feature type="transmembrane region" description="Helical" evidence="19">
    <location>
        <begin position="106"/>
        <end position="123"/>
    </location>
</feature>
<keyword evidence="16" id="KW-0594">Phospholipid biosynthesis</keyword>
<dbReference type="InterPro" id="IPR000374">
    <property type="entry name" value="PC_trans"/>
</dbReference>
<feature type="transmembrane region" description="Helical" evidence="19">
    <location>
        <begin position="53"/>
        <end position="70"/>
    </location>
</feature>
<evidence type="ECO:0000256" key="3">
    <source>
        <dbReference type="ARBA" id="ARBA00005119"/>
    </source>
</evidence>
<reference evidence="20 21" key="1">
    <citation type="submission" date="2024-06" db="EMBL/GenBank/DDBJ databases">
        <title>Genomic Encyclopedia of Type Strains, Phase V (KMG-V): Genome sequencing to study the core and pangenomes of soil and plant-associated prokaryotes.</title>
        <authorList>
            <person name="Whitman W."/>
        </authorList>
    </citation>
    <scope>NUCLEOTIDE SEQUENCE [LARGE SCALE GENOMIC DNA]</scope>
    <source>
        <strain evidence="20 21">NE40</strain>
    </source>
</reference>
<dbReference type="PROSITE" id="PS01315">
    <property type="entry name" value="CDS"/>
    <property type="match status" value="1"/>
</dbReference>
<evidence type="ECO:0000256" key="12">
    <source>
        <dbReference type="ARBA" id="ARBA00022695"/>
    </source>
</evidence>
<keyword evidence="15 19" id="KW-0472">Membrane</keyword>
<evidence type="ECO:0000313" key="21">
    <source>
        <dbReference type="Proteomes" id="UP001549366"/>
    </source>
</evidence>
<dbReference type="PANTHER" id="PTHR46382">
    <property type="entry name" value="PHOSPHATIDATE CYTIDYLYLTRANSFERASE"/>
    <property type="match status" value="1"/>
</dbReference>
<comment type="subcellular location">
    <subcellularLocation>
        <location evidence="2">Cell membrane</location>
        <topology evidence="2">Multi-pass membrane protein</topology>
    </subcellularLocation>
</comment>
<evidence type="ECO:0000256" key="13">
    <source>
        <dbReference type="ARBA" id="ARBA00022989"/>
    </source>
</evidence>
<evidence type="ECO:0000256" key="14">
    <source>
        <dbReference type="ARBA" id="ARBA00023098"/>
    </source>
</evidence>
<sequence length="266" mass="28561">MLKQRILTALVLAPLALAGVIFLSPAVFSVLTALVIMLAAWEWANLAGFEQPVQRVLFSLLTGLICWLVAPLPHWLVLGAGAAWWVVALVLVKGYPETAQYCESKVLRLFMGVLTLVPAWYALVQLKHYDQDGMAILFVFFLVWAADVGAYFSGRALGKHKLAVNVSPKKTLEGLVGGLLLALLVAACVGLYFEFTFARGMGLLLLTVVVGVVSVLGDLFESLLKRERGIKDSSNLLPGHGGILDRIDSLTAAVPVFTLALMGSGG</sequence>
<dbReference type="Pfam" id="PF01148">
    <property type="entry name" value="CTP_transf_1"/>
    <property type="match status" value="1"/>
</dbReference>
<comment type="pathway">
    <text evidence="3 18">Phospholipid metabolism; CDP-diacylglycerol biosynthesis; CDP-diacylglycerol from sn-glycerol 3-phosphate: step 3/3.</text>
</comment>
<evidence type="ECO:0000256" key="1">
    <source>
        <dbReference type="ARBA" id="ARBA00001698"/>
    </source>
</evidence>
<evidence type="ECO:0000256" key="4">
    <source>
        <dbReference type="ARBA" id="ARBA00005189"/>
    </source>
</evidence>
<feature type="transmembrane region" description="Helical" evidence="19">
    <location>
        <begin position="28"/>
        <end position="46"/>
    </location>
</feature>